<evidence type="ECO:0000256" key="1">
    <source>
        <dbReference type="ARBA" id="ARBA00022833"/>
    </source>
</evidence>
<evidence type="ECO:0000313" key="3">
    <source>
        <dbReference type="EMBL" id="MFC1401932.1"/>
    </source>
</evidence>
<dbReference type="Gene3D" id="3.40.50.10320">
    <property type="entry name" value="LmbE-like"/>
    <property type="match status" value="1"/>
</dbReference>
<dbReference type="EMBL" id="JBHEZZ010000005">
    <property type="protein sequence ID" value="MFC1401932.1"/>
    <property type="molecule type" value="Genomic_DNA"/>
</dbReference>
<dbReference type="GO" id="GO:0016787">
    <property type="term" value="F:hydrolase activity"/>
    <property type="evidence" value="ECO:0007669"/>
    <property type="project" value="UniProtKB-KW"/>
</dbReference>
<keyword evidence="1" id="KW-0862">Zinc</keyword>
<dbReference type="RefSeq" id="WP_051726327.1">
    <property type="nucleotide sequence ID" value="NZ_JBHEZZ010000005.1"/>
</dbReference>
<keyword evidence="3" id="KW-0378">Hydrolase</keyword>
<name>A0ABV6UKF4_9ACTN</name>
<reference evidence="3 4" key="1">
    <citation type="submission" date="2024-09" db="EMBL/GenBank/DDBJ databases">
        <authorList>
            <person name="Lee S.D."/>
        </authorList>
    </citation>
    <scope>NUCLEOTIDE SEQUENCE [LARGE SCALE GENOMIC DNA]</scope>
    <source>
        <strain evidence="3 4">N1-5</strain>
    </source>
</reference>
<evidence type="ECO:0000256" key="2">
    <source>
        <dbReference type="SAM" id="MobiDB-lite"/>
    </source>
</evidence>
<sequence>MDRPHGLMAVHAHPDDESLWTGGVLAQHAAEGRRTAVVTCTDGEFADGTSFAGPGTRAKELAQALAALGVGESGILPYGDSGHLGRGRGSLCEAPFDDLVADLVARIRSFRPSAVATYDANGMYGHPDHVRVHRAVLVAVEAAACPYQWPEAGAAWEVESLWLATVPESLVRTLTELGLETPLPSTPDSRIAAAVDVRPWLDVKWEAVRAHVSEFARGARIAAFEEPQLRELCLGTEWFLHRPGPGAAHPGAGGARGSRRLLADPVR</sequence>
<evidence type="ECO:0000313" key="4">
    <source>
        <dbReference type="Proteomes" id="UP001592528"/>
    </source>
</evidence>
<dbReference type="InterPro" id="IPR024078">
    <property type="entry name" value="LmbE-like_dom_sf"/>
</dbReference>
<proteinExistence type="predicted"/>
<dbReference type="Proteomes" id="UP001592528">
    <property type="component" value="Unassembled WGS sequence"/>
</dbReference>
<comment type="caution">
    <text evidence="3">The sequence shown here is derived from an EMBL/GenBank/DDBJ whole genome shotgun (WGS) entry which is preliminary data.</text>
</comment>
<organism evidence="3 4">
    <name type="scientific">Streptacidiphilus cavernicola</name>
    <dbReference type="NCBI Taxonomy" id="3342716"/>
    <lineage>
        <taxon>Bacteria</taxon>
        <taxon>Bacillati</taxon>
        <taxon>Actinomycetota</taxon>
        <taxon>Actinomycetes</taxon>
        <taxon>Kitasatosporales</taxon>
        <taxon>Streptomycetaceae</taxon>
        <taxon>Streptacidiphilus</taxon>
    </lineage>
</organism>
<dbReference type="EC" id="3.5.1.-" evidence="3"/>
<accession>A0ABV6UKF4</accession>
<dbReference type="InterPro" id="IPR003737">
    <property type="entry name" value="GlcNAc_PI_deacetylase-related"/>
</dbReference>
<dbReference type="SUPFAM" id="SSF102588">
    <property type="entry name" value="LmbE-like"/>
    <property type="match status" value="1"/>
</dbReference>
<protein>
    <submittedName>
        <fullName evidence="3">PIG-L deacetylase family protein</fullName>
        <ecNumber evidence="3">3.5.1.-</ecNumber>
    </submittedName>
</protein>
<keyword evidence="4" id="KW-1185">Reference proteome</keyword>
<feature type="region of interest" description="Disordered" evidence="2">
    <location>
        <begin position="245"/>
        <end position="267"/>
    </location>
</feature>
<dbReference type="PANTHER" id="PTHR12993:SF11">
    <property type="entry name" value="N-ACETYLGLUCOSAMINYL-PHOSPHATIDYLINOSITOL DE-N-ACETYLASE"/>
    <property type="match status" value="1"/>
</dbReference>
<gene>
    <name evidence="3" type="ORF">ACEZDJ_11615</name>
</gene>
<dbReference type="PANTHER" id="PTHR12993">
    <property type="entry name" value="N-ACETYLGLUCOSAMINYL-PHOSPHATIDYLINOSITOL DE-N-ACETYLASE-RELATED"/>
    <property type="match status" value="1"/>
</dbReference>
<dbReference type="Pfam" id="PF02585">
    <property type="entry name" value="PIG-L"/>
    <property type="match status" value="1"/>
</dbReference>